<proteinExistence type="inferred from homology"/>
<comment type="similarity">
    <text evidence="1">Belongs to the peptidase A1 family.</text>
</comment>
<name>A0AAV9EX79_ACOCL</name>
<dbReference type="InterPro" id="IPR032861">
    <property type="entry name" value="TAXi_N"/>
</dbReference>
<dbReference type="AlphaFoldDB" id="A0AAV9EX79"/>
<feature type="signal peptide" evidence="2">
    <location>
        <begin position="1"/>
        <end position="21"/>
    </location>
</feature>
<dbReference type="InterPro" id="IPR032799">
    <property type="entry name" value="TAXi_C"/>
</dbReference>
<keyword evidence="4" id="KW-0378">Hydrolase</keyword>
<keyword evidence="4" id="KW-0645">Protease</keyword>
<protein>
    <submittedName>
        <fullName evidence="4">Protein ASPARTIC PROTEASE IN GUARD CELL 1</fullName>
    </submittedName>
</protein>
<dbReference type="SUPFAM" id="SSF50630">
    <property type="entry name" value="Acid proteases"/>
    <property type="match status" value="1"/>
</dbReference>
<dbReference type="PANTHER" id="PTHR13683">
    <property type="entry name" value="ASPARTYL PROTEASES"/>
    <property type="match status" value="1"/>
</dbReference>
<keyword evidence="5" id="KW-1185">Reference proteome</keyword>
<evidence type="ECO:0000313" key="4">
    <source>
        <dbReference type="EMBL" id="KAK1316792.1"/>
    </source>
</evidence>
<comment type="caution">
    <text evidence="4">The sequence shown here is derived from an EMBL/GenBank/DDBJ whole genome shotgun (WGS) entry which is preliminary data.</text>
</comment>
<reference evidence="4" key="2">
    <citation type="submission" date="2023-06" db="EMBL/GenBank/DDBJ databases">
        <authorList>
            <person name="Ma L."/>
            <person name="Liu K.-W."/>
            <person name="Li Z."/>
            <person name="Hsiao Y.-Y."/>
            <person name="Qi Y."/>
            <person name="Fu T."/>
            <person name="Tang G."/>
            <person name="Zhang D."/>
            <person name="Sun W.-H."/>
            <person name="Liu D.-K."/>
            <person name="Li Y."/>
            <person name="Chen G.-Z."/>
            <person name="Liu X.-D."/>
            <person name="Liao X.-Y."/>
            <person name="Jiang Y.-T."/>
            <person name="Yu X."/>
            <person name="Hao Y."/>
            <person name="Huang J."/>
            <person name="Zhao X.-W."/>
            <person name="Ke S."/>
            <person name="Chen Y.-Y."/>
            <person name="Wu W.-L."/>
            <person name="Hsu J.-L."/>
            <person name="Lin Y.-F."/>
            <person name="Huang M.-D."/>
            <person name="Li C.-Y."/>
            <person name="Huang L."/>
            <person name="Wang Z.-W."/>
            <person name="Zhao X."/>
            <person name="Zhong W.-Y."/>
            <person name="Peng D.-H."/>
            <person name="Ahmad S."/>
            <person name="Lan S."/>
            <person name="Zhang J.-S."/>
            <person name="Tsai W.-C."/>
            <person name="Van De Peer Y."/>
            <person name="Liu Z.-J."/>
        </authorList>
    </citation>
    <scope>NUCLEOTIDE SEQUENCE</scope>
    <source>
        <strain evidence="4">CP</strain>
        <tissue evidence="4">Leaves</tissue>
    </source>
</reference>
<dbReference type="PANTHER" id="PTHR13683:SF750">
    <property type="entry name" value="ASPARTYL PROTEASE AED1"/>
    <property type="match status" value="1"/>
</dbReference>
<organism evidence="4 5">
    <name type="scientific">Acorus calamus</name>
    <name type="common">Sweet flag</name>
    <dbReference type="NCBI Taxonomy" id="4465"/>
    <lineage>
        <taxon>Eukaryota</taxon>
        <taxon>Viridiplantae</taxon>
        <taxon>Streptophyta</taxon>
        <taxon>Embryophyta</taxon>
        <taxon>Tracheophyta</taxon>
        <taxon>Spermatophyta</taxon>
        <taxon>Magnoliopsida</taxon>
        <taxon>Liliopsida</taxon>
        <taxon>Acoraceae</taxon>
        <taxon>Acorus</taxon>
    </lineage>
</organism>
<dbReference type="InterPro" id="IPR033121">
    <property type="entry name" value="PEPTIDASE_A1"/>
</dbReference>
<evidence type="ECO:0000256" key="1">
    <source>
        <dbReference type="ARBA" id="ARBA00007447"/>
    </source>
</evidence>
<evidence type="ECO:0000313" key="5">
    <source>
        <dbReference type="Proteomes" id="UP001180020"/>
    </source>
</evidence>
<gene>
    <name evidence="4" type="primary">ASPG1</name>
    <name evidence="4" type="ORF">QJS10_CPA05g01266</name>
</gene>
<dbReference type="Pfam" id="PF14543">
    <property type="entry name" value="TAXi_N"/>
    <property type="match status" value="1"/>
</dbReference>
<keyword evidence="2" id="KW-0732">Signal</keyword>
<evidence type="ECO:0000256" key="2">
    <source>
        <dbReference type="SAM" id="SignalP"/>
    </source>
</evidence>
<feature type="domain" description="Peptidase A1" evidence="3">
    <location>
        <begin position="90"/>
        <end position="401"/>
    </location>
</feature>
<dbReference type="EMBL" id="JAUJYO010000005">
    <property type="protein sequence ID" value="KAK1316792.1"/>
    <property type="molecule type" value="Genomic_DNA"/>
</dbReference>
<dbReference type="Proteomes" id="UP001180020">
    <property type="component" value="Unassembled WGS sequence"/>
</dbReference>
<sequence>MASTLSSSSLSLLFSYAVVLAFCTLQIHGGTDPSNGYYTIRVDSLFAAAKTGNCSIDLQGDDRDFSLKVTHRHGACSPLPETDHAHLRDFLLQDQLRVDSLQHPSTLPTTSTDVTLPARQGLALGTGNYIVTDPIFDPSNSTTHANVTCDSPYCAQLRRKTCARASDTCVYNVVYGDRSFSSGLLVLDTLTLTPSDVFPHFLFGCGQNNRGLFRGYAGLLGLSRTNLSIISQTSRAFAGVFSYCLPSSSYHLGYLTFGSSKNSVMGQPLDIPPSVFAHAGTVVDSGTVVTRLPRTAYEVLQKAYRAGLAEYPRAPPLAFLDTCFDFSGHETVAVPRVTMHFDGGVDVVVDPSGLFVAERESQVCLAIAGNENDEDIGIVGNMQQRRHELVFDVGNGRLGFGDNWGCN</sequence>
<dbReference type="InterPro" id="IPR001461">
    <property type="entry name" value="Aspartic_peptidase_A1"/>
</dbReference>
<reference evidence="4" key="1">
    <citation type="journal article" date="2023" name="Nat. Commun.">
        <title>Diploid and tetraploid genomes of Acorus and the evolution of monocots.</title>
        <authorList>
            <person name="Ma L."/>
            <person name="Liu K.W."/>
            <person name="Li Z."/>
            <person name="Hsiao Y.Y."/>
            <person name="Qi Y."/>
            <person name="Fu T."/>
            <person name="Tang G.D."/>
            <person name="Zhang D."/>
            <person name="Sun W.H."/>
            <person name="Liu D.K."/>
            <person name="Li Y."/>
            <person name="Chen G.Z."/>
            <person name="Liu X.D."/>
            <person name="Liao X.Y."/>
            <person name="Jiang Y.T."/>
            <person name="Yu X."/>
            <person name="Hao Y."/>
            <person name="Huang J."/>
            <person name="Zhao X.W."/>
            <person name="Ke S."/>
            <person name="Chen Y.Y."/>
            <person name="Wu W.L."/>
            <person name="Hsu J.L."/>
            <person name="Lin Y.F."/>
            <person name="Huang M.D."/>
            <person name="Li C.Y."/>
            <person name="Huang L."/>
            <person name="Wang Z.W."/>
            <person name="Zhao X."/>
            <person name="Zhong W.Y."/>
            <person name="Peng D.H."/>
            <person name="Ahmad S."/>
            <person name="Lan S."/>
            <person name="Zhang J.S."/>
            <person name="Tsai W.C."/>
            <person name="Van de Peer Y."/>
            <person name="Liu Z.J."/>
        </authorList>
    </citation>
    <scope>NUCLEOTIDE SEQUENCE</scope>
    <source>
        <strain evidence="4">CP</strain>
    </source>
</reference>
<accession>A0AAV9EX79</accession>
<dbReference type="Pfam" id="PF14541">
    <property type="entry name" value="TAXi_C"/>
    <property type="match status" value="1"/>
</dbReference>
<dbReference type="InterPro" id="IPR021109">
    <property type="entry name" value="Peptidase_aspartic_dom_sf"/>
</dbReference>
<dbReference type="Gene3D" id="2.40.70.10">
    <property type="entry name" value="Acid Proteases"/>
    <property type="match status" value="2"/>
</dbReference>
<feature type="chain" id="PRO_5043586391" evidence="2">
    <location>
        <begin position="22"/>
        <end position="407"/>
    </location>
</feature>
<dbReference type="PROSITE" id="PS51767">
    <property type="entry name" value="PEPTIDASE_A1"/>
    <property type="match status" value="1"/>
</dbReference>
<evidence type="ECO:0000259" key="3">
    <source>
        <dbReference type="PROSITE" id="PS51767"/>
    </source>
</evidence>
<dbReference type="GO" id="GO:0006508">
    <property type="term" value="P:proteolysis"/>
    <property type="evidence" value="ECO:0007669"/>
    <property type="project" value="UniProtKB-KW"/>
</dbReference>
<dbReference type="GO" id="GO:0004190">
    <property type="term" value="F:aspartic-type endopeptidase activity"/>
    <property type="evidence" value="ECO:0007669"/>
    <property type="project" value="InterPro"/>
</dbReference>